<feature type="transmembrane region" description="Helical" evidence="10">
    <location>
        <begin position="81"/>
        <end position="106"/>
    </location>
</feature>
<evidence type="ECO:0000256" key="9">
    <source>
        <dbReference type="ARBA" id="ARBA00023224"/>
    </source>
</evidence>
<keyword evidence="7 10" id="KW-0472">Membrane</keyword>
<dbReference type="Pfam" id="PF02949">
    <property type="entry name" value="7tm_6"/>
    <property type="match status" value="1"/>
</dbReference>
<keyword evidence="2" id="KW-1003">Cell membrane</keyword>
<dbReference type="AlphaFoldDB" id="A0A6P3XEY8"/>
<keyword evidence="9" id="KW-0807">Transducer</keyword>
<organism evidence="11 12">
    <name type="scientific">Dinoponera quadriceps</name>
    <name type="common">South American ant</name>
    <dbReference type="NCBI Taxonomy" id="609295"/>
    <lineage>
        <taxon>Eukaryota</taxon>
        <taxon>Metazoa</taxon>
        <taxon>Ecdysozoa</taxon>
        <taxon>Arthropoda</taxon>
        <taxon>Hexapoda</taxon>
        <taxon>Insecta</taxon>
        <taxon>Pterygota</taxon>
        <taxon>Neoptera</taxon>
        <taxon>Endopterygota</taxon>
        <taxon>Hymenoptera</taxon>
        <taxon>Apocrita</taxon>
        <taxon>Aculeata</taxon>
        <taxon>Formicoidea</taxon>
        <taxon>Formicidae</taxon>
        <taxon>Ponerinae</taxon>
        <taxon>Ponerini</taxon>
        <taxon>Dinoponera</taxon>
    </lineage>
</organism>
<protein>
    <submittedName>
        <fullName evidence="12">Odorant receptor 4-like</fullName>
    </submittedName>
</protein>
<dbReference type="GO" id="GO:0004984">
    <property type="term" value="F:olfactory receptor activity"/>
    <property type="evidence" value="ECO:0007669"/>
    <property type="project" value="InterPro"/>
</dbReference>
<dbReference type="InterPro" id="IPR004117">
    <property type="entry name" value="7tm6_olfct_rcpt"/>
</dbReference>
<proteinExistence type="predicted"/>
<dbReference type="PANTHER" id="PTHR21137">
    <property type="entry name" value="ODORANT RECEPTOR"/>
    <property type="match status" value="1"/>
</dbReference>
<evidence type="ECO:0000256" key="2">
    <source>
        <dbReference type="ARBA" id="ARBA00022475"/>
    </source>
</evidence>
<evidence type="ECO:0000313" key="11">
    <source>
        <dbReference type="Proteomes" id="UP000515204"/>
    </source>
</evidence>
<dbReference type="RefSeq" id="XP_014476950.1">
    <property type="nucleotide sequence ID" value="XM_014621464.1"/>
</dbReference>
<accession>A0A6P3XEY8</accession>
<evidence type="ECO:0000256" key="6">
    <source>
        <dbReference type="ARBA" id="ARBA00022989"/>
    </source>
</evidence>
<keyword evidence="11" id="KW-1185">Reference proteome</keyword>
<comment type="subcellular location">
    <subcellularLocation>
        <location evidence="1">Cell membrane</location>
        <topology evidence="1">Multi-pass membrane protein</topology>
    </subcellularLocation>
</comment>
<dbReference type="OrthoDB" id="7550677at2759"/>
<dbReference type="GO" id="GO:0007165">
    <property type="term" value="P:signal transduction"/>
    <property type="evidence" value="ECO:0007669"/>
    <property type="project" value="UniProtKB-KW"/>
</dbReference>
<evidence type="ECO:0000256" key="8">
    <source>
        <dbReference type="ARBA" id="ARBA00023170"/>
    </source>
</evidence>
<reference evidence="12" key="1">
    <citation type="submission" date="2025-08" db="UniProtKB">
        <authorList>
            <consortium name="RefSeq"/>
        </authorList>
    </citation>
    <scope>IDENTIFICATION</scope>
</reference>
<evidence type="ECO:0000256" key="10">
    <source>
        <dbReference type="SAM" id="Phobius"/>
    </source>
</evidence>
<keyword evidence="4 10" id="KW-0812">Transmembrane</keyword>
<dbReference type="KEGG" id="dqu:106745657"/>
<gene>
    <name evidence="12" type="primary">LOC106745657</name>
</gene>
<evidence type="ECO:0000256" key="5">
    <source>
        <dbReference type="ARBA" id="ARBA00022725"/>
    </source>
</evidence>
<evidence type="ECO:0000256" key="1">
    <source>
        <dbReference type="ARBA" id="ARBA00004651"/>
    </source>
</evidence>
<dbReference type="PANTHER" id="PTHR21137:SF35">
    <property type="entry name" value="ODORANT RECEPTOR 19A-RELATED"/>
    <property type="match status" value="1"/>
</dbReference>
<keyword evidence="6 10" id="KW-1133">Transmembrane helix</keyword>
<name>A0A6P3XEY8_DINQU</name>
<evidence type="ECO:0000313" key="12">
    <source>
        <dbReference type="RefSeq" id="XP_014476950.1"/>
    </source>
</evidence>
<keyword evidence="8" id="KW-0675">Receptor</keyword>
<evidence type="ECO:0000256" key="3">
    <source>
        <dbReference type="ARBA" id="ARBA00022606"/>
    </source>
</evidence>
<sequence>MTLLSGQTIHKLVHITDPIRKRAASSFENHDYNMECDTWRCEERRLELQEQATAVKECILSHKKAIEFVHLMSKLFRWTEMAMSGIYVIGELIHIFFLSLMAQFIFDHSLKVRESAYSCSWYNMPTKIQKDVVMILMRSRLPCKVMAGQLFVMSLENFCAILQTSMSYFTVLASFR</sequence>
<dbReference type="GO" id="GO:0005886">
    <property type="term" value="C:plasma membrane"/>
    <property type="evidence" value="ECO:0007669"/>
    <property type="project" value="UniProtKB-SubCell"/>
</dbReference>
<keyword evidence="3" id="KW-0716">Sensory transduction</keyword>
<keyword evidence="5" id="KW-0552">Olfaction</keyword>
<dbReference type="Proteomes" id="UP000515204">
    <property type="component" value="Unplaced"/>
</dbReference>
<evidence type="ECO:0000256" key="4">
    <source>
        <dbReference type="ARBA" id="ARBA00022692"/>
    </source>
</evidence>
<dbReference type="GO" id="GO:0005549">
    <property type="term" value="F:odorant binding"/>
    <property type="evidence" value="ECO:0007669"/>
    <property type="project" value="InterPro"/>
</dbReference>
<evidence type="ECO:0000256" key="7">
    <source>
        <dbReference type="ARBA" id="ARBA00023136"/>
    </source>
</evidence>
<dbReference type="GeneID" id="106745657"/>